<keyword evidence="3 12" id="KW-0171">Cobalt transport</keyword>
<gene>
    <name evidence="12" type="primary">cbiM</name>
    <name evidence="13" type="ordered locus">Metfor_0934</name>
</gene>
<reference evidence="14" key="1">
    <citation type="submission" date="2011-12" db="EMBL/GenBank/DDBJ databases">
        <title>Complete sequence of Methanoregula formicicum SMSP.</title>
        <authorList>
            <person name="Lucas S."/>
            <person name="Han J."/>
            <person name="Lapidus A."/>
            <person name="Cheng J.-F."/>
            <person name="Goodwin L."/>
            <person name="Pitluck S."/>
            <person name="Peters L."/>
            <person name="Ovchinnikova G."/>
            <person name="Teshima H."/>
            <person name="Detter J.C."/>
            <person name="Han C."/>
            <person name="Tapia R."/>
            <person name="Land M."/>
            <person name="Hauser L."/>
            <person name="Kyrpides N."/>
            <person name="Ivanova N."/>
            <person name="Pagani I."/>
            <person name="Imachi H."/>
            <person name="Tamaki H."/>
            <person name="Sekiguchi Y."/>
            <person name="Kamagata Y."/>
            <person name="Cadillo-Quiroz H."/>
            <person name="Zinder S."/>
            <person name="Liu W.-T."/>
            <person name="Woyke T."/>
        </authorList>
    </citation>
    <scope>NUCLEOTIDE SEQUENCE [LARGE SCALE GENOMIC DNA]</scope>
    <source>
        <strain evidence="14">DSM 22288 / NBRC 105244 / SMSP</strain>
    </source>
</reference>
<evidence type="ECO:0000256" key="3">
    <source>
        <dbReference type="ARBA" id="ARBA00022426"/>
    </source>
</evidence>
<keyword evidence="14" id="KW-1185">Reference proteome</keyword>
<dbReference type="InterPro" id="IPR018024">
    <property type="entry name" value="CbiM"/>
</dbReference>
<feature type="transmembrane region" description="Helical" evidence="12">
    <location>
        <begin position="7"/>
        <end position="29"/>
    </location>
</feature>
<dbReference type="AlphaFoldDB" id="L0HFW8"/>
<dbReference type="STRING" id="593750.Metfor_0934"/>
<evidence type="ECO:0000256" key="4">
    <source>
        <dbReference type="ARBA" id="ARBA00022448"/>
    </source>
</evidence>
<keyword evidence="4 12" id="KW-0813">Transport</keyword>
<keyword evidence="5 12" id="KW-1003">Cell membrane</keyword>
<dbReference type="Proteomes" id="UP000010824">
    <property type="component" value="Chromosome"/>
</dbReference>
<dbReference type="UniPathway" id="UPA00148"/>
<evidence type="ECO:0000256" key="9">
    <source>
        <dbReference type="ARBA" id="ARBA00023065"/>
    </source>
</evidence>
<keyword evidence="10 12" id="KW-0472">Membrane</keyword>
<feature type="transmembrane region" description="Helical" evidence="12">
    <location>
        <begin position="107"/>
        <end position="130"/>
    </location>
</feature>
<evidence type="ECO:0000313" key="13">
    <source>
        <dbReference type="EMBL" id="AGB01989.1"/>
    </source>
</evidence>
<sequence precursor="true">MHIMEGFLPWQWCVIWWLVALPCLMLGIWQLKKVINADREALPLLGVTGGFIFILSSLKLPSVTGSCSHPTGTGLSAICFGPWITAVICAIVLLFQSLFLAHGGLSVLGANIVSMGIVGPLVGYAIYRLLKDTSVNIYLTVFLATALADMFTYVTTSLELALAYPAEVGGFASSFVMFMAIFAVTQVPLAIVEGVVLALVFKYIVALKPDILIRMKIFSEAQITAARGEA</sequence>
<dbReference type="InParanoid" id="L0HFW8"/>
<dbReference type="InterPro" id="IPR002751">
    <property type="entry name" value="CbiM/NikMN"/>
</dbReference>
<keyword evidence="9 12" id="KW-0406">Ion transport</keyword>
<comment type="subcellular location">
    <subcellularLocation>
        <location evidence="1">Cell inner membrane</location>
        <topology evidence="1">Multi-pass membrane protein</topology>
    </subcellularLocation>
    <subcellularLocation>
        <location evidence="12">Cell membrane</location>
        <topology evidence="12">Multi-pass membrane protein</topology>
    </subcellularLocation>
</comment>
<organism evidence="13 14">
    <name type="scientific">Methanoregula formicica (strain DSM 22288 / NBRC 105244 / SMSP)</name>
    <dbReference type="NCBI Taxonomy" id="593750"/>
    <lineage>
        <taxon>Archaea</taxon>
        <taxon>Methanobacteriati</taxon>
        <taxon>Methanobacteriota</taxon>
        <taxon>Stenosarchaea group</taxon>
        <taxon>Methanomicrobia</taxon>
        <taxon>Methanomicrobiales</taxon>
        <taxon>Methanoregulaceae</taxon>
        <taxon>Methanoregula</taxon>
    </lineage>
</organism>
<dbReference type="HOGENOM" id="CLU_052508_3_0_2"/>
<feature type="transmembrane region" description="Helical" evidence="12">
    <location>
        <begin position="41"/>
        <end position="60"/>
    </location>
</feature>
<dbReference type="HAMAP" id="MF_01462">
    <property type="entry name" value="CbiM"/>
    <property type="match status" value="1"/>
</dbReference>
<accession>L0HFW8</accession>
<dbReference type="NCBIfam" id="TIGR00123">
    <property type="entry name" value="cbiM"/>
    <property type="match status" value="1"/>
</dbReference>
<dbReference type="GO" id="GO:0043190">
    <property type="term" value="C:ATP-binding cassette (ABC) transporter complex"/>
    <property type="evidence" value="ECO:0007669"/>
    <property type="project" value="InterPro"/>
</dbReference>
<reference evidence="13 14" key="2">
    <citation type="journal article" date="2014" name="Genome Announc.">
        <title>Complete Genome Sequence of Methanoregula formicica SMSPT, a Mesophilic Hydrogenotrophic Methanogen Isolated from a Methanogenic Upflow Anaerobic Sludge Blanket Reactor.</title>
        <authorList>
            <person name="Yamamoto K."/>
            <person name="Tamaki H."/>
            <person name="Cadillo-Quiroz H."/>
            <person name="Imachi H."/>
            <person name="Kyrpides N."/>
            <person name="Woyke T."/>
            <person name="Goodwin L."/>
            <person name="Zinder S.H."/>
            <person name="Kamagata Y."/>
            <person name="Liu W.T."/>
        </authorList>
    </citation>
    <scope>NUCLEOTIDE SEQUENCE [LARGE SCALE GENOMIC DNA]</scope>
    <source>
        <strain evidence="14">DSM 22288 / NBRC 105244 / SMSP</strain>
    </source>
</reference>
<comment type="subunit">
    <text evidence="12">Forms an energy-coupling factor (ECF) transporter complex composed of an ATP-binding protein (A component, CbiO), a transmembrane protein (T component, CbiQ) and 2 possible substrate-capture proteins (S components, CbiM and CbiN) of unknown stoichimetry.</text>
</comment>
<dbReference type="GO" id="GO:0015087">
    <property type="term" value="F:cobalt ion transmembrane transporter activity"/>
    <property type="evidence" value="ECO:0007669"/>
    <property type="project" value="UniProtKB-UniRule"/>
</dbReference>
<name>L0HFW8_METFS</name>
<keyword evidence="8 12" id="KW-1133">Transmembrane helix</keyword>
<dbReference type="PANTHER" id="PTHR43627">
    <property type="match status" value="1"/>
</dbReference>
<keyword evidence="6 12" id="KW-0169">Cobalamin biosynthesis</keyword>
<keyword evidence="7 12" id="KW-0812">Transmembrane</keyword>
<feature type="transmembrane region" description="Helical" evidence="12">
    <location>
        <begin position="175"/>
        <end position="205"/>
    </location>
</feature>
<evidence type="ECO:0000256" key="12">
    <source>
        <dbReference type="HAMAP-Rule" id="MF_01462"/>
    </source>
</evidence>
<evidence type="ECO:0000313" key="14">
    <source>
        <dbReference type="Proteomes" id="UP000010824"/>
    </source>
</evidence>
<evidence type="ECO:0000256" key="6">
    <source>
        <dbReference type="ARBA" id="ARBA00022573"/>
    </source>
</evidence>
<comment type="similarity">
    <text evidence="12">Belongs to the CbiM family.</text>
</comment>
<dbReference type="PANTHER" id="PTHR43627:SF1">
    <property type="entry name" value="COBALT TRANSPORT PROTEIN CBIM"/>
    <property type="match status" value="1"/>
</dbReference>
<protein>
    <recommendedName>
        <fullName evidence="12">Putative cobalt transport protein CbiM</fullName>
    </recommendedName>
    <alternativeName>
        <fullName evidence="12">Energy-coupling factor transporter probable substrate-capture protein CbiM</fullName>
        <shortName evidence="12">ECF transporter S component CbiM</shortName>
    </alternativeName>
</protein>
<evidence type="ECO:0000256" key="7">
    <source>
        <dbReference type="ARBA" id="ARBA00022692"/>
    </source>
</evidence>
<dbReference type="Pfam" id="PF01891">
    <property type="entry name" value="CbiM"/>
    <property type="match status" value="1"/>
</dbReference>
<feature type="transmembrane region" description="Helical" evidence="12">
    <location>
        <begin position="72"/>
        <end position="95"/>
    </location>
</feature>
<dbReference type="OrthoDB" id="30946at2157"/>
<evidence type="ECO:0000256" key="5">
    <source>
        <dbReference type="ARBA" id="ARBA00022475"/>
    </source>
</evidence>
<dbReference type="FunFam" id="1.10.1760.20:FF:000001">
    <property type="entry name" value="Cobalt transport protein CbiM"/>
    <property type="match status" value="1"/>
</dbReference>
<dbReference type="Gene3D" id="1.10.1760.20">
    <property type="match status" value="1"/>
</dbReference>
<dbReference type="NCBIfam" id="NF006184">
    <property type="entry name" value="PRK08319.1"/>
    <property type="match status" value="1"/>
</dbReference>
<dbReference type="EMBL" id="CP003167">
    <property type="protein sequence ID" value="AGB01989.1"/>
    <property type="molecule type" value="Genomic_DNA"/>
</dbReference>
<evidence type="ECO:0000256" key="8">
    <source>
        <dbReference type="ARBA" id="ARBA00022989"/>
    </source>
</evidence>
<evidence type="ECO:0000256" key="1">
    <source>
        <dbReference type="ARBA" id="ARBA00004429"/>
    </source>
</evidence>
<dbReference type="RefSeq" id="WP_015284953.1">
    <property type="nucleotide sequence ID" value="NC_019943.1"/>
</dbReference>
<comment type="pathway">
    <text evidence="2 12">Cofactor biosynthesis; adenosylcobalamin biosynthesis.</text>
</comment>
<evidence type="ECO:0000256" key="10">
    <source>
        <dbReference type="ARBA" id="ARBA00023136"/>
    </source>
</evidence>
<keyword evidence="11 12" id="KW-0170">Cobalt</keyword>
<dbReference type="GeneID" id="14310247"/>
<dbReference type="KEGG" id="mfo:Metfor_0934"/>
<comment type="function">
    <text evidence="12">Part of the energy-coupling factor (ECF) transporter complex CbiMNOQ involved in cobalt import.</text>
</comment>
<dbReference type="eggNOG" id="arCOG02248">
    <property type="taxonomic scope" value="Archaea"/>
</dbReference>
<dbReference type="GO" id="GO:0009236">
    <property type="term" value="P:cobalamin biosynthetic process"/>
    <property type="evidence" value="ECO:0007669"/>
    <property type="project" value="UniProtKB-UniRule"/>
</dbReference>
<evidence type="ECO:0000256" key="11">
    <source>
        <dbReference type="ARBA" id="ARBA00023285"/>
    </source>
</evidence>
<evidence type="ECO:0000256" key="2">
    <source>
        <dbReference type="ARBA" id="ARBA00004953"/>
    </source>
</evidence>
<feature type="transmembrane region" description="Helical" evidence="12">
    <location>
        <begin position="137"/>
        <end position="155"/>
    </location>
</feature>
<proteinExistence type="inferred from homology"/>